<organism evidence="4">
    <name type="scientific">Vannella robusta</name>
    <dbReference type="NCBI Taxonomy" id="1487602"/>
    <lineage>
        <taxon>Eukaryota</taxon>
        <taxon>Amoebozoa</taxon>
        <taxon>Discosea</taxon>
        <taxon>Flabellinia</taxon>
        <taxon>Vannellidae</taxon>
        <taxon>Vannella</taxon>
    </lineage>
</organism>
<dbReference type="Pfam" id="PF08534">
    <property type="entry name" value="Redoxin"/>
    <property type="match status" value="1"/>
</dbReference>
<dbReference type="AlphaFoldDB" id="A0A7S4HUD4"/>
<reference evidence="4" key="1">
    <citation type="submission" date="2021-01" db="EMBL/GenBank/DDBJ databases">
        <authorList>
            <person name="Corre E."/>
            <person name="Pelletier E."/>
            <person name="Niang G."/>
            <person name="Scheremetjew M."/>
            <person name="Finn R."/>
            <person name="Kale V."/>
            <person name="Holt S."/>
            <person name="Cochrane G."/>
            <person name="Meng A."/>
            <person name="Brown T."/>
            <person name="Cohen L."/>
        </authorList>
    </citation>
    <scope>NUCLEOTIDE SEQUENCE</scope>
    <source>
        <strain evidence="4">DIVA3 518/3/11/1/6</strain>
    </source>
</reference>
<evidence type="ECO:0000256" key="2">
    <source>
        <dbReference type="SAM" id="MobiDB-lite"/>
    </source>
</evidence>
<dbReference type="SUPFAM" id="SSF52833">
    <property type="entry name" value="Thioredoxin-like"/>
    <property type="match status" value="1"/>
</dbReference>
<dbReference type="Gene3D" id="3.40.30.10">
    <property type="entry name" value="Glutaredoxin"/>
    <property type="match status" value="1"/>
</dbReference>
<dbReference type="InterPro" id="IPR001936">
    <property type="entry name" value="RasGAP_dom"/>
</dbReference>
<feature type="domain" description="Ras-GAP" evidence="3">
    <location>
        <begin position="1"/>
        <end position="228"/>
    </location>
</feature>
<dbReference type="Gene3D" id="1.10.506.10">
    <property type="entry name" value="GTPase Activation - p120gap, domain 1"/>
    <property type="match status" value="1"/>
</dbReference>
<dbReference type="PROSITE" id="PS50018">
    <property type="entry name" value="RAS_GTPASE_ACTIV_2"/>
    <property type="match status" value="1"/>
</dbReference>
<accession>A0A7S4HUD4</accession>
<sequence>MEAESLQSYVPLENLLDEREEGEPRIVVALALAVDPFESSLADPIQPLFDMVTEKGTSEDVILALTKYYTMKLRDINLLFRDTDPVTTFWKSYLTPQTDFVIPSYLKRTLYKLARTRNCTTLEDTIPFAEKLLSSLLQSCVEFPVTVRGLWNKTLLILADRFPDVSKKDLSSLLVTATYILRVLCPQIILHNAPRRKSFTFSPRDNKGSVSNHKKFIYLAKLLQLVANNPSDLQEQHSPEIVQFVQNAQKPYRRFCKKLVLKETGPHELRYSCELTEEQKLEDLTTLYKYCNGNRDNITQTLVNLQKDYLQRPRTILDELWDAFLESESFSAIAGEIMESSSPKQSNEHVEDYPLVATFERALNDTKELVGREFLLRSKDSSGNLELFLDILSQNRMDIDLKDPVEYIESKLDPEQFKDKLKWLRKECTLHAFTIIVFYRGAWCPFCHSYLKSWSGFVPLISAMRGAIFSVSTENAKKQNAIDKSGVNIQFISDSECSIGNEYDIETLTLPGRLTFLQPAVIALSDTGKLLYYWKSAPSVGNFFGAADRVAPKDAVRQISNRLNIKSDDNTELTPRKKHDYEEELSS</sequence>
<feature type="region of interest" description="Disordered" evidence="2">
    <location>
        <begin position="566"/>
        <end position="587"/>
    </location>
</feature>
<name>A0A7S4HUD4_9EUKA</name>
<evidence type="ECO:0000313" key="4">
    <source>
        <dbReference type="EMBL" id="CAE2209661.1"/>
    </source>
</evidence>
<gene>
    <name evidence="4" type="ORF">VSP0166_LOCUS4689</name>
</gene>
<dbReference type="InterPro" id="IPR013740">
    <property type="entry name" value="Redoxin"/>
</dbReference>
<evidence type="ECO:0000259" key="3">
    <source>
        <dbReference type="PROSITE" id="PS50018"/>
    </source>
</evidence>
<dbReference type="InterPro" id="IPR008936">
    <property type="entry name" value="Rho_GTPase_activation_prot"/>
</dbReference>
<comment type="similarity">
    <text evidence="1">Belongs to the peroxiredoxin family. Prx5 subfamily.</text>
</comment>
<dbReference type="SUPFAM" id="SSF48350">
    <property type="entry name" value="GTPase activation domain, GAP"/>
    <property type="match status" value="1"/>
</dbReference>
<proteinExistence type="inferred from homology"/>
<evidence type="ECO:0000256" key="1">
    <source>
        <dbReference type="ARBA" id="ARBA00010505"/>
    </source>
</evidence>
<protein>
    <recommendedName>
        <fullName evidence="3">Ras-GAP domain-containing protein</fullName>
    </recommendedName>
</protein>
<dbReference type="GO" id="GO:0016491">
    <property type="term" value="F:oxidoreductase activity"/>
    <property type="evidence" value="ECO:0007669"/>
    <property type="project" value="InterPro"/>
</dbReference>
<dbReference type="InterPro" id="IPR036249">
    <property type="entry name" value="Thioredoxin-like_sf"/>
</dbReference>
<dbReference type="EMBL" id="HBKP01006513">
    <property type="protein sequence ID" value="CAE2209661.1"/>
    <property type="molecule type" value="Transcribed_RNA"/>
</dbReference>